<name>A0A3R5WP77_9FIRM</name>
<keyword evidence="1" id="KW-0645">Protease</keyword>
<keyword evidence="1" id="KW-0378">Hydrolase</keyword>
<evidence type="ECO:0000313" key="1">
    <source>
        <dbReference type="EMBL" id="RGS43402.1"/>
    </source>
</evidence>
<sequence length="237" mass="25304">MNDSSENMAAGANVRKIEDRIKVGKNCHIMECGDDGYILLCGIYGEIEGHEKLPVGVKSTSYEDLLPAVAQAENCREIKGVLVLINTVGGDVESGLAISEMFASLSKPVVTLVLGGGHSIGVPLATSGDASFIVPTATMVVHPIRTSTAVLGVKQNFEYIEKMQDRIIDFTVVHSDISHDDFKKYMFNTAELTKDVGSVLVGDEAVRAGIITASGGMADALKKLYDLINCINDSKIP</sequence>
<reference evidence="1 2" key="1">
    <citation type="submission" date="2018-08" db="EMBL/GenBank/DDBJ databases">
        <title>A genome reference for cultivated species of the human gut microbiota.</title>
        <authorList>
            <person name="Zou Y."/>
            <person name="Xue W."/>
            <person name="Luo G."/>
        </authorList>
    </citation>
    <scope>NUCLEOTIDE SEQUENCE [LARGE SCALE GENOMIC DNA]</scope>
    <source>
        <strain evidence="1 2">AF22-21</strain>
    </source>
</reference>
<dbReference type="GO" id="GO:0006508">
    <property type="term" value="P:proteolysis"/>
    <property type="evidence" value="ECO:0007669"/>
    <property type="project" value="UniProtKB-KW"/>
</dbReference>
<organism evidence="1 2">
    <name type="scientific">Coprococcus eutactus</name>
    <dbReference type="NCBI Taxonomy" id="33043"/>
    <lineage>
        <taxon>Bacteria</taxon>
        <taxon>Bacillati</taxon>
        <taxon>Bacillota</taxon>
        <taxon>Clostridia</taxon>
        <taxon>Lachnospirales</taxon>
        <taxon>Lachnospiraceae</taxon>
        <taxon>Coprococcus</taxon>
    </lineage>
</organism>
<proteinExistence type="predicted"/>
<evidence type="ECO:0000313" key="2">
    <source>
        <dbReference type="Proteomes" id="UP000283295"/>
    </source>
</evidence>
<dbReference type="Gene3D" id="3.90.226.10">
    <property type="entry name" value="2-enoyl-CoA Hydratase, Chain A, domain 1"/>
    <property type="match status" value="1"/>
</dbReference>
<dbReference type="InterPro" id="IPR029045">
    <property type="entry name" value="ClpP/crotonase-like_dom_sf"/>
</dbReference>
<dbReference type="Proteomes" id="UP000283295">
    <property type="component" value="Unassembled WGS sequence"/>
</dbReference>
<gene>
    <name evidence="1" type="ORF">DWX94_04875</name>
</gene>
<dbReference type="Pfam" id="PF00574">
    <property type="entry name" value="CLP_protease"/>
    <property type="match status" value="1"/>
</dbReference>
<dbReference type="InterPro" id="IPR023562">
    <property type="entry name" value="ClpP/TepA"/>
</dbReference>
<accession>A0A3R5WP77</accession>
<dbReference type="OrthoDB" id="1705851at2"/>
<dbReference type="SUPFAM" id="SSF52096">
    <property type="entry name" value="ClpP/crotonase"/>
    <property type="match status" value="1"/>
</dbReference>
<protein>
    <submittedName>
        <fullName evidence="1">Clp protease</fullName>
    </submittedName>
</protein>
<dbReference type="AlphaFoldDB" id="A0A3R5WP77"/>
<comment type="caution">
    <text evidence="1">The sequence shown here is derived from an EMBL/GenBank/DDBJ whole genome shotgun (WGS) entry which is preliminary data.</text>
</comment>
<dbReference type="GO" id="GO:0008233">
    <property type="term" value="F:peptidase activity"/>
    <property type="evidence" value="ECO:0007669"/>
    <property type="project" value="UniProtKB-KW"/>
</dbReference>
<dbReference type="EMBL" id="QRVK01000007">
    <property type="protein sequence ID" value="RGS43402.1"/>
    <property type="molecule type" value="Genomic_DNA"/>
</dbReference>